<dbReference type="InterPro" id="IPR003488">
    <property type="entry name" value="DprA"/>
</dbReference>
<dbReference type="InterPro" id="IPR036412">
    <property type="entry name" value="HAD-like_sf"/>
</dbReference>
<evidence type="ECO:0000259" key="2">
    <source>
        <dbReference type="Pfam" id="PF02481"/>
    </source>
</evidence>
<dbReference type="PANTHER" id="PTHR43022:SF1">
    <property type="entry name" value="PROTEIN SMF"/>
    <property type="match status" value="1"/>
</dbReference>
<evidence type="ECO:0000313" key="4">
    <source>
        <dbReference type="Proteomes" id="UP000253744"/>
    </source>
</evidence>
<comment type="similarity">
    <text evidence="1">Belongs to the DprA/Smf family.</text>
</comment>
<proteinExistence type="inferred from homology"/>
<dbReference type="NCBIfam" id="TIGR01549">
    <property type="entry name" value="HAD-SF-IA-v1"/>
    <property type="match status" value="1"/>
</dbReference>
<reference evidence="3 4" key="1">
    <citation type="submission" date="2018-07" db="EMBL/GenBank/DDBJ databases">
        <title>Complete Genome and Methylome Analysis of Deinococcus wulumuqiensis NEB 479.</title>
        <authorList>
            <person name="Fomenkov A."/>
            <person name="Luyten Y."/>
            <person name="Vincze T."/>
            <person name="Anton B.P."/>
            <person name="Clark T."/>
            <person name="Roberts R.J."/>
            <person name="Morgan R.D."/>
        </authorList>
    </citation>
    <scope>NUCLEOTIDE SEQUENCE [LARGE SCALE GENOMIC DNA]</scope>
    <source>
        <strain evidence="3 4">NEB 479</strain>
        <plasmid evidence="4">Plasmid pdrdi</plasmid>
    </source>
</reference>
<keyword evidence="3" id="KW-0614">Plasmid</keyword>
<geneLocation type="plasmid" evidence="4">
    <name>pdrdi</name>
</geneLocation>
<dbReference type="Proteomes" id="UP000253744">
    <property type="component" value="Plasmid pDrdI"/>
</dbReference>
<dbReference type="GO" id="GO:0016787">
    <property type="term" value="F:hydrolase activity"/>
    <property type="evidence" value="ECO:0007669"/>
    <property type="project" value="UniProtKB-KW"/>
</dbReference>
<dbReference type="Pfam" id="PF13419">
    <property type="entry name" value="HAD_2"/>
    <property type="match status" value="1"/>
</dbReference>
<dbReference type="KEGG" id="dwu:DVJ83_16620"/>
<keyword evidence="3" id="KW-0378">Hydrolase</keyword>
<dbReference type="Gene3D" id="3.40.50.1000">
    <property type="entry name" value="HAD superfamily/HAD-like"/>
    <property type="match status" value="1"/>
</dbReference>
<dbReference type="InterPro" id="IPR023214">
    <property type="entry name" value="HAD_sf"/>
</dbReference>
<dbReference type="PANTHER" id="PTHR43022">
    <property type="entry name" value="PROTEIN SMF"/>
    <property type="match status" value="1"/>
</dbReference>
<dbReference type="GO" id="GO:0009294">
    <property type="term" value="P:DNA-mediated transformation"/>
    <property type="evidence" value="ECO:0007669"/>
    <property type="project" value="InterPro"/>
</dbReference>
<name>A0A345IM39_9DEIO</name>
<evidence type="ECO:0000313" key="3">
    <source>
        <dbReference type="EMBL" id="AXH00762.1"/>
    </source>
</evidence>
<dbReference type="InterPro" id="IPR006439">
    <property type="entry name" value="HAD-SF_hydro_IA"/>
</dbReference>
<dbReference type="InterPro" id="IPR041492">
    <property type="entry name" value="HAD_2"/>
</dbReference>
<protein>
    <submittedName>
        <fullName evidence="3">HAD family hydrolase</fullName>
    </submittedName>
</protein>
<dbReference type="SUPFAM" id="SSF56784">
    <property type="entry name" value="HAD-like"/>
    <property type="match status" value="1"/>
</dbReference>
<accession>A0A345IM39</accession>
<dbReference type="EMBL" id="CP031163">
    <property type="protein sequence ID" value="AXH00762.1"/>
    <property type="molecule type" value="Genomic_DNA"/>
</dbReference>
<sequence>MVREGGRLGTHQREARVNLESSLPRRSVRAVIFDLDDTLLASGHLEPFRLHRDQRGLEEALPTVVTPAHLHEQLRRLSQQLPLGIVTTAPRWYAQRLLSYLYPDIEWQAVVTYGDVQRRKPDPQGLLLAVGKLRLSPSSEIAYVGDQETDLEAARRAGLLPVQAVWCREDSRSTRELCLEDPRELACLEPRRPVVSAAAQRLLALLQLPGVGRTTALNTLTVSTLQPDAFPEDPRIMKALQQPGAWEKAQEEAQAIMATCQASGIGLVTPADDTYPRLLRGMGKDQPALLFVQGQLSTQPAIAVVGTREPTAHGVEITRRMTTHFAAHSSIVSGLALGVDSMAHQAAIQAGGHTVAVLGHGHRHVFPRQNAALAQEILSCGGALISEYPPQTPIRPAYFVERDRIQAGLAGATIMVQTDVQGGSWHAARKTLAYGRVLGYPVPTERDINHQEDKIQGLLLLERGTSAEKAEQLKCKQADLERVIRISGKADYAAFAARVATV</sequence>
<dbReference type="Gene3D" id="3.40.50.450">
    <property type="match status" value="1"/>
</dbReference>
<gene>
    <name evidence="3" type="ORF">DVJ83_16620</name>
</gene>
<dbReference type="AlphaFoldDB" id="A0A345IM39"/>
<dbReference type="CDD" id="cd01427">
    <property type="entry name" value="HAD_like"/>
    <property type="match status" value="1"/>
</dbReference>
<feature type="domain" description="Smf/DprA SLOG" evidence="2">
    <location>
        <begin position="267"/>
        <end position="443"/>
    </location>
</feature>
<evidence type="ECO:0000256" key="1">
    <source>
        <dbReference type="ARBA" id="ARBA00006525"/>
    </source>
</evidence>
<dbReference type="SUPFAM" id="SSF102405">
    <property type="entry name" value="MCP/YpsA-like"/>
    <property type="match status" value="1"/>
</dbReference>
<dbReference type="Pfam" id="PF02481">
    <property type="entry name" value="DNA_processg_A"/>
    <property type="match status" value="1"/>
</dbReference>
<dbReference type="InterPro" id="IPR057666">
    <property type="entry name" value="DrpA_SLOG"/>
</dbReference>
<organism evidence="3 4">
    <name type="scientific">Deinococcus wulumuqiensis</name>
    <dbReference type="NCBI Taxonomy" id="980427"/>
    <lineage>
        <taxon>Bacteria</taxon>
        <taxon>Thermotogati</taxon>
        <taxon>Deinococcota</taxon>
        <taxon>Deinococci</taxon>
        <taxon>Deinococcales</taxon>
        <taxon>Deinococcaceae</taxon>
        <taxon>Deinococcus</taxon>
    </lineage>
</organism>